<comment type="subcellular location">
    <subcellularLocation>
        <location evidence="10">Secreted</location>
    </subcellularLocation>
</comment>
<accession>A0A3A6U8U1</accession>
<dbReference type="InterPro" id="IPR023612">
    <property type="entry name" value="Peptidase_M4"/>
</dbReference>
<evidence type="ECO:0000256" key="10">
    <source>
        <dbReference type="RuleBase" id="RU366073"/>
    </source>
</evidence>
<evidence type="ECO:0000256" key="8">
    <source>
        <dbReference type="ARBA" id="ARBA00023145"/>
    </source>
</evidence>
<dbReference type="InterPro" id="IPR013856">
    <property type="entry name" value="Peptidase_M4_domain"/>
</dbReference>
<evidence type="ECO:0000256" key="6">
    <source>
        <dbReference type="ARBA" id="ARBA00022833"/>
    </source>
</evidence>
<evidence type="ECO:0000256" key="5">
    <source>
        <dbReference type="ARBA" id="ARBA00022801"/>
    </source>
</evidence>
<dbReference type="EMBL" id="QYYH01000024">
    <property type="protein sequence ID" value="RJY18358.1"/>
    <property type="molecule type" value="Genomic_DNA"/>
</dbReference>
<keyword evidence="6 10" id="KW-0862">Zinc</keyword>
<dbReference type="PANTHER" id="PTHR33794">
    <property type="entry name" value="BACILLOLYSIN"/>
    <property type="match status" value="1"/>
</dbReference>
<keyword evidence="2 10" id="KW-0645">Protease</keyword>
<comment type="similarity">
    <text evidence="1 10">Belongs to the peptidase M4 family.</text>
</comment>
<comment type="cofactor">
    <cofactor evidence="10">
        <name>Zn(2+)</name>
        <dbReference type="ChEBI" id="CHEBI:29105"/>
    </cofactor>
</comment>
<dbReference type="OrthoDB" id="5378341at2"/>
<dbReference type="GO" id="GO:0004222">
    <property type="term" value="F:metalloendopeptidase activity"/>
    <property type="evidence" value="ECO:0007669"/>
    <property type="project" value="UniProtKB-UniRule"/>
</dbReference>
<keyword evidence="10" id="KW-0964">Secreted</keyword>
<dbReference type="Gene3D" id="3.10.170.10">
    <property type="match status" value="1"/>
</dbReference>
<feature type="domain" description="Peptidase M4" evidence="11">
    <location>
        <begin position="209"/>
        <end position="351"/>
    </location>
</feature>
<dbReference type="EC" id="3.4.24.-" evidence="10"/>
<keyword evidence="8" id="KW-0865">Zymogen</keyword>
<reference evidence="14 15" key="1">
    <citation type="submission" date="2018-09" db="EMBL/GenBank/DDBJ databases">
        <title>Phylogeny of the Shewanellaceae, and recommendation for two new genera, Pseudoshewanella and Parashewanella.</title>
        <authorList>
            <person name="Wang G."/>
        </authorList>
    </citation>
    <scope>NUCLEOTIDE SEQUENCE [LARGE SCALE GENOMIC DNA]</scope>
    <source>
        <strain evidence="14 15">KCTC 22492</strain>
    </source>
</reference>
<dbReference type="Pfam" id="PF01447">
    <property type="entry name" value="Peptidase_M4"/>
    <property type="match status" value="1"/>
</dbReference>
<evidence type="ECO:0000259" key="13">
    <source>
        <dbReference type="Pfam" id="PF07504"/>
    </source>
</evidence>
<dbReference type="GO" id="GO:0006508">
    <property type="term" value="P:proteolysis"/>
    <property type="evidence" value="ECO:0007669"/>
    <property type="project" value="UniProtKB-KW"/>
</dbReference>
<dbReference type="Pfam" id="PF07504">
    <property type="entry name" value="FTP"/>
    <property type="match status" value="1"/>
</dbReference>
<dbReference type="Proteomes" id="UP000273022">
    <property type="component" value="Unassembled WGS sequence"/>
</dbReference>
<keyword evidence="4 10" id="KW-0732">Signal</keyword>
<feature type="chain" id="PRO_5023140405" description="Neutral metalloproteinase" evidence="10">
    <location>
        <begin position="25"/>
        <end position="508"/>
    </location>
</feature>
<evidence type="ECO:0000259" key="11">
    <source>
        <dbReference type="Pfam" id="PF01447"/>
    </source>
</evidence>
<evidence type="ECO:0000256" key="4">
    <source>
        <dbReference type="ARBA" id="ARBA00022729"/>
    </source>
</evidence>
<dbReference type="GO" id="GO:0005576">
    <property type="term" value="C:extracellular region"/>
    <property type="evidence" value="ECO:0007669"/>
    <property type="project" value="UniProtKB-SubCell"/>
</dbReference>
<dbReference type="InterPro" id="IPR050728">
    <property type="entry name" value="Zinc_Metalloprotease_M4"/>
</dbReference>
<dbReference type="RefSeq" id="WP_121852686.1">
    <property type="nucleotide sequence ID" value="NZ_CP037952.1"/>
</dbReference>
<keyword evidence="7 10" id="KW-0482">Metalloprotease</keyword>
<feature type="domain" description="FTP" evidence="13">
    <location>
        <begin position="54"/>
        <end position="90"/>
    </location>
</feature>
<evidence type="ECO:0000256" key="3">
    <source>
        <dbReference type="ARBA" id="ARBA00022723"/>
    </source>
</evidence>
<evidence type="ECO:0000256" key="1">
    <source>
        <dbReference type="ARBA" id="ARBA00009388"/>
    </source>
</evidence>
<dbReference type="Gene3D" id="3.10.450.490">
    <property type="match status" value="1"/>
</dbReference>
<evidence type="ECO:0000256" key="7">
    <source>
        <dbReference type="ARBA" id="ARBA00023049"/>
    </source>
</evidence>
<dbReference type="PANTHER" id="PTHR33794:SF1">
    <property type="entry name" value="BACILLOLYSIN"/>
    <property type="match status" value="1"/>
</dbReference>
<comment type="caution">
    <text evidence="14">The sequence shown here is derived from an EMBL/GenBank/DDBJ whole genome shotgun (WGS) entry which is preliminary data.</text>
</comment>
<proteinExistence type="inferred from homology"/>
<feature type="active site" evidence="9">
    <location>
        <position position="344"/>
    </location>
</feature>
<organism evidence="14 15">
    <name type="scientific">Parashewanella spongiae</name>
    <dbReference type="NCBI Taxonomy" id="342950"/>
    <lineage>
        <taxon>Bacteria</taxon>
        <taxon>Pseudomonadati</taxon>
        <taxon>Pseudomonadota</taxon>
        <taxon>Gammaproteobacteria</taxon>
        <taxon>Alteromonadales</taxon>
        <taxon>Shewanellaceae</taxon>
        <taxon>Parashewanella</taxon>
    </lineage>
</organism>
<keyword evidence="3" id="KW-0479">Metal-binding</keyword>
<evidence type="ECO:0000259" key="12">
    <source>
        <dbReference type="Pfam" id="PF02868"/>
    </source>
</evidence>
<name>A0A3A6U8U1_9GAMM</name>
<dbReference type="Pfam" id="PF02868">
    <property type="entry name" value="Peptidase_M4_C"/>
    <property type="match status" value="1"/>
</dbReference>
<dbReference type="InterPro" id="IPR001570">
    <property type="entry name" value="Peptidase_M4_C_domain"/>
</dbReference>
<dbReference type="Gene3D" id="3.10.450.40">
    <property type="match status" value="1"/>
</dbReference>
<evidence type="ECO:0000256" key="9">
    <source>
        <dbReference type="PIRSR" id="PIRSR623612-1"/>
    </source>
</evidence>
<protein>
    <recommendedName>
        <fullName evidence="10">Neutral metalloproteinase</fullName>
        <ecNumber evidence="10">3.4.24.-</ecNumber>
    </recommendedName>
</protein>
<evidence type="ECO:0000256" key="2">
    <source>
        <dbReference type="ARBA" id="ARBA00022670"/>
    </source>
</evidence>
<sequence>MTLNKHWSLLATLISTSLSGSVFAADIIQLDTLPQTSINIQGFSQQGQLDHGTQFKVSKKVKLINGKTKYRLQQYYQDVPVFGFTVSAAKDHLGQYTQTRGNAVTNLPQDKSFVTPSITPEQAMAISMPISVLSSAIDEDNIENKETKLWVYLDENNVEHLVYITNYFVNGSQPSRPFTVVDAHSGIVLSQWDGLTTDKIGTGSGGNEKTGKYEYGVDYPNINVTQKGSTCYMNNEHVMTVDLSHWKFWNSWFNKPAVFDCPRHEEKTKKGAYGPVNDAQFFGGVIFDMYNDWFDAAPLDIKLVMRVHYWWGFENAMWNGKNMTFGDGNALFYPLVALDVTAHEVSHGFTEQNSGLIYKGQSGGMNEAFSDMAGEAAKFYMRGSNDFMVGADIVKDEARLGQALRYMDDPTKDGQSISSADDYNSSLNVHHSSGVYNKAFYTLANTEGWDTQSAFETFATANQLYWNANSSFKDGACGVLNAAIDLSRNVEDVLAAFAAVDIKAPCSH</sequence>
<dbReference type="InterPro" id="IPR027268">
    <property type="entry name" value="Peptidase_M4/M1_CTD_sf"/>
</dbReference>
<dbReference type="AlphaFoldDB" id="A0A3A6U8U1"/>
<feature type="domain" description="Peptidase M4 C-terminal" evidence="12">
    <location>
        <begin position="354"/>
        <end position="502"/>
    </location>
</feature>
<dbReference type="Gene3D" id="1.10.390.10">
    <property type="entry name" value="Neutral Protease Domain 2"/>
    <property type="match status" value="1"/>
</dbReference>
<feature type="active site" description="Proton donor" evidence="9">
    <location>
        <position position="430"/>
    </location>
</feature>
<dbReference type="PRINTS" id="PR00730">
    <property type="entry name" value="THERMOLYSIN"/>
</dbReference>
<keyword evidence="5 10" id="KW-0378">Hydrolase</keyword>
<dbReference type="SUPFAM" id="SSF55486">
    <property type="entry name" value="Metalloproteases ('zincins'), catalytic domain"/>
    <property type="match status" value="1"/>
</dbReference>
<evidence type="ECO:0000313" key="15">
    <source>
        <dbReference type="Proteomes" id="UP000273022"/>
    </source>
</evidence>
<dbReference type="InterPro" id="IPR011096">
    <property type="entry name" value="FTP_domain"/>
</dbReference>
<evidence type="ECO:0000313" key="14">
    <source>
        <dbReference type="EMBL" id="RJY18358.1"/>
    </source>
</evidence>
<feature type="signal peptide" evidence="10">
    <location>
        <begin position="1"/>
        <end position="24"/>
    </location>
</feature>
<gene>
    <name evidence="14" type="ORF">D5R81_05685</name>
</gene>
<comment type="function">
    <text evidence="10">Extracellular zinc metalloprotease.</text>
</comment>
<dbReference type="CDD" id="cd09597">
    <property type="entry name" value="M4_TLP"/>
    <property type="match status" value="1"/>
</dbReference>
<keyword evidence="15" id="KW-1185">Reference proteome</keyword>
<dbReference type="GO" id="GO:0046872">
    <property type="term" value="F:metal ion binding"/>
    <property type="evidence" value="ECO:0007669"/>
    <property type="project" value="UniProtKB-UniRule"/>
</dbReference>